<dbReference type="Pfam" id="PF12997">
    <property type="entry name" value="DUF3881"/>
    <property type="match status" value="1"/>
</dbReference>
<keyword evidence="2" id="KW-1185">Reference proteome</keyword>
<name>A0ABV1BYI4_9FIRM</name>
<dbReference type="Proteomes" id="UP001442364">
    <property type="component" value="Unassembled WGS sequence"/>
</dbReference>
<proteinExistence type="predicted"/>
<dbReference type="RefSeq" id="WP_022501194.1">
    <property type="nucleotide sequence ID" value="NZ_DAWCMB010000405.1"/>
</dbReference>
<organism evidence="1 2">
    <name type="scientific">[Lactobacillus] rogosae</name>
    <dbReference type="NCBI Taxonomy" id="706562"/>
    <lineage>
        <taxon>Bacteria</taxon>
        <taxon>Bacillati</taxon>
        <taxon>Bacillota</taxon>
        <taxon>Clostridia</taxon>
        <taxon>Lachnospirales</taxon>
        <taxon>Lachnospiraceae</taxon>
        <taxon>Lachnospira</taxon>
    </lineage>
</organism>
<evidence type="ECO:0000313" key="2">
    <source>
        <dbReference type="Proteomes" id="UP001442364"/>
    </source>
</evidence>
<comment type="caution">
    <text evidence="1">The sequence shown here is derived from an EMBL/GenBank/DDBJ whole genome shotgun (WGS) entry which is preliminary data.</text>
</comment>
<evidence type="ECO:0000313" key="1">
    <source>
        <dbReference type="EMBL" id="MEQ2380619.1"/>
    </source>
</evidence>
<dbReference type="InterPro" id="IPR024541">
    <property type="entry name" value="DUF3881"/>
</dbReference>
<protein>
    <submittedName>
        <fullName evidence="1">DUF3881 family protein</fullName>
    </submittedName>
</protein>
<reference evidence="1 2" key="1">
    <citation type="submission" date="2024-03" db="EMBL/GenBank/DDBJ databases">
        <title>Human intestinal bacterial collection.</title>
        <authorList>
            <person name="Pauvert C."/>
            <person name="Hitch T.C.A."/>
            <person name="Clavel T."/>
        </authorList>
    </citation>
    <scope>NUCLEOTIDE SEQUENCE [LARGE SCALE GENOMIC DNA]</scope>
    <source>
        <strain evidence="1 2">CLA-AA-H255</strain>
    </source>
</reference>
<gene>
    <name evidence="1" type="ORF">WMO14_12200</name>
</gene>
<accession>A0ABV1BYI4</accession>
<sequence>MNLYIKAIGFEQVDSDFEEQMIHAGILDSLEKGLVIKNNELNRGAVIVRISESTGLYIYGRFKDKEFIYEYYFPFVIGRTRCDNDEITIERHLDKESYAVVCDESKTGVTLIFYLQNVMDYLDYICDEKGLNQKDYDIDSRSYVYKIPIKNKMVSLTALSLGGIIMLPTRNNKSDSVRMKKEKDDRQRLIQAAKKGDESAIESLTIEDIDTYNELSHRIVKEDVFSIVDSSFMPCGVECDQYQVVGEILELSEEINHYTKEKIYIMVIECNDLNMTVAINQAHLLGEPAVGRRFKGQIWLQGSVKFNN</sequence>
<dbReference type="EMBL" id="JBBMER010000011">
    <property type="protein sequence ID" value="MEQ2380619.1"/>
    <property type="molecule type" value="Genomic_DNA"/>
</dbReference>